<gene>
    <name evidence="2" type="ORF">PAAG_11862</name>
</gene>
<dbReference type="VEuPathDB" id="FungiDB:PAAG_11862"/>
<dbReference type="OrthoDB" id="103819at2759"/>
<evidence type="ECO:0000313" key="3">
    <source>
        <dbReference type="Proteomes" id="UP000002059"/>
    </source>
</evidence>
<dbReference type="STRING" id="502779.A0A0A2V1L1"/>
<proteinExistence type="predicted"/>
<accession>A0A0A2V1L1</accession>
<feature type="region of interest" description="Disordered" evidence="1">
    <location>
        <begin position="23"/>
        <end position="49"/>
    </location>
</feature>
<dbReference type="eggNOG" id="ENOG502RYZ8">
    <property type="taxonomic scope" value="Eukaryota"/>
</dbReference>
<dbReference type="OMA" id="SEEHGPI"/>
<keyword evidence="3" id="KW-1185">Reference proteome</keyword>
<reference evidence="2 3" key="1">
    <citation type="journal article" date="2011" name="PLoS Genet.">
        <title>Comparative genomic analysis of human fungal pathogens causing paracoccidioidomycosis.</title>
        <authorList>
            <person name="Desjardins C.A."/>
            <person name="Champion M.D."/>
            <person name="Holder J.W."/>
            <person name="Muszewska A."/>
            <person name="Goldberg J."/>
            <person name="Bailao A.M."/>
            <person name="Brigido M.M."/>
            <person name="Ferreira M.E."/>
            <person name="Garcia A.M."/>
            <person name="Grynberg M."/>
            <person name="Gujja S."/>
            <person name="Heiman D.I."/>
            <person name="Henn M.R."/>
            <person name="Kodira C.D."/>
            <person name="Leon-Narvaez H."/>
            <person name="Longo L.V."/>
            <person name="Ma L.J."/>
            <person name="Malavazi I."/>
            <person name="Matsuo A.L."/>
            <person name="Morais F.V."/>
            <person name="Pereira M."/>
            <person name="Rodriguez-Brito S."/>
            <person name="Sakthikumar S."/>
            <person name="Salem-Izacc S.M."/>
            <person name="Sykes S.M."/>
            <person name="Teixeira M.M."/>
            <person name="Vallejo M.C."/>
            <person name="Walter M.E."/>
            <person name="Yandava C."/>
            <person name="Young S."/>
            <person name="Zeng Q."/>
            <person name="Zucker J."/>
            <person name="Felipe M.S."/>
            <person name="Goldman G.H."/>
            <person name="Haas B.J."/>
            <person name="McEwen J.G."/>
            <person name="Nino-Vega G."/>
            <person name="Puccia R."/>
            <person name="San-Blas G."/>
            <person name="Soares C.M."/>
            <person name="Birren B.W."/>
            <person name="Cuomo C.A."/>
        </authorList>
    </citation>
    <scope>NUCLEOTIDE SEQUENCE [LARGE SCALE GENOMIC DNA]</scope>
    <source>
        <strain evidence="3">ATCC MYA-826 / Pb01</strain>
    </source>
</reference>
<evidence type="ECO:0000313" key="2">
    <source>
        <dbReference type="EMBL" id="KGQ01398.1"/>
    </source>
</evidence>
<dbReference type="GeneID" id="26970714"/>
<name>A0A0A2V1L1_PARBA</name>
<dbReference type="AlphaFoldDB" id="A0A0A2V1L1"/>
<dbReference type="Proteomes" id="UP000002059">
    <property type="component" value="Partially assembled WGS sequence"/>
</dbReference>
<dbReference type="HOGENOM" id="CLU_1209737_0_0_1"/>
<evidence type="ECO:0008006" key="4">
    <source>
        <dbReference type="Google" id="ProtNLM"/>
    </source>
</evidence>
<dbReference type="RefSeq" id="XP_015702923.1">
    <property type="nucleotide sequence ID" value="XM_015847435.1"/>
</dbReference>
<dbReference type="EMBL" id="KN294002">
    <property type="protein sequence ID" value="KGQ01398.1"/>
    <property type="molecule type" value="Genomic_DNA"/>
</dbReference>
<organism evidence="2 3">
    <name type="scientific">Paracoccidioides lutzii (strain ATCC MYA-826 / Pb01)</name>
    <name type="common">Paracoccidioides brasiliensis</name>
    <dbReference type="NCBI Taxonomy" id="502779"/>
    <lineage>
        <taxon>Eukaryota</taxon>
        <taxon>Fungi</taxon>
        <taxon>Dikarya</taxon>
        <taxon>Ascomycota</taxon>
        <taxon>Pezizomycotina</taxon>
        <taxon>Eurotiomycetes</taxon>
        <taxon>Eurotiomycetidae</taxon>
        <taxon>Onygenales</taxon>
        <taxon>Ajellomycetaceae</taxon>
        <taxon>Paracoccidioides</taxon>
    </lineage>
</organism>
<protein>
    <recommendedName>
        <fullName evidence="4">Fungal specific transcription factor domain-containing protein</fullName>
    </recommendedName>
</protein>
<evidence type="ECO:0000256" key="1">
    <source>
        <dbReference type="SAM" id="MobiDB-lite"/>
    </source>
</evidence>
<dbReference type="KEGG" id="pbl:PAAG_11862"/>
<feature type="compositionally biased region" description="Polar residues" evidence="1">
    <location>
        <begin position="37"/>
        <end position="47"/>
    </location>
</feature>
<sequence length="277" mass="29958">MFDLSYYYLLTIIYRAKPPSQQVLAPRTTTTTTSTTRGPANQSQNTPRFAATGLDPACVNAARNALRLHQQFIIDFRNDSEFLWKGYIIWSLLHCPFTPYLVIFTHTIATADLADLKLLEEISASLESARHISEAAERLFKLCAVFYQVALLYVDVRMREWAQRGGAGAGANAVANSGVGIGAVVGEVGGSGHGMVGDQQQMEQQWGAGEVDSYLWELGFGVPAGGMMSMGSSNDLGIVVGNGGGDNDDGSVQAASSSLHDWYRGNQYMMGLLESDL</sequence>